<accession>A0A5C6CB06</accession>
<evidence type="ECO:0000313" key="2">
    <source>
        <dbReference type="Proteomes" id="UP000316304"/>
    </source>
</evidence>
<proteinExistence type="predicted"/>
<comment type="caution">
    <text evidence="1">The sequence shown here is derived from an EMBL/GenBank/DDBJ whole genome shotgun (WGS) entry which is preliminary data.</text>
</comment>
<dbReference type="EMBL" id="SJPT01000008">
    <property type="protein sequence ID" value="TWU20584.1"/>
    <property type="molecule type" value="Genomic_DNA"/>
</dbReference>
<evidence type="ECO:0008006" key="3">
    <source>
        <dbReference type="Google" id="ProtNLM"/>
    </source>
</evidence>
<dbReference type="AlphaFoldDB" id="A0A5C6CB06"/>
<organism evidence="1 2">
    <name type="scientific">Novipirellula galeiformis</name>
    <dbReference type="NCBI Taxonomy" id="2528004"/>
    <lineage>
        <taxon>Bacteria</taxon>
        <taxon>Pseudomonadati</taxon>
        <taxon>Planctomycetota</taxon>
        <taxon>Planctomycetia</taxon>
        <taxon>Pirellulales</taxon>
        <taxon>Pirellulaceae</taxon>
        <taxon>Novipirellula</taxon>
    </lineage>
</organism>
<dbReference type="Proteomes" id="UP000316304">
    <property type="component" value="Unassembled WGS sequence"/>
</dbReference>
<protein>
    <recommendedName>
        <fullName evidence="3">PilZ domain-containing protein</fullName>
    </recommendedName>
</protein>
<sequence length="150" mass="17460">MLEVDYSQRLNLLIEQVQWDIQMPDELSRYFASNGEASASFPNDERSNQRISIRTRSLAWSEVSLPFRLRASDPIGIYTRDFSRTGAGFLASIQFYPEEELRIVLPTFWVRVRITRVRRINEQCYETGATLLRKYDPSAEAFMPREATVA</sequence>
<keyword evidence="2" id="KW-1185">Reference proteome</keyword>
<name>A0A5C6CB06_9BACT</name>
<gene>
    <name evidence="1" type="ORF">Pla52o_44620</name>
</gene>
<reference evidence="1 2" key="1">
    <citation type="submission" date="2019-02" db="EMBL/GenBank/DDBJ databases">
        <title>Deep-cultivation of Planctomycetes and their phenomic and genomic characterization uncovers novel biology.</title>
        <authorList>
            <person name="Wiegand S."/>
            <person name="Jogler M."/>
            <person name="Boedeker C."/>
            <person name="Pinto D."/>
            <person name="Vollmers J."/>
            <person name="Rivas-Marin E."/>
            <person name="Kohn T."/>
            <person name="Peeters S.H."/>
            <person name="Heuer A."/>
            <person name="Rast P."/>
            <person name="Oberbeckmann S."/>
            <person name="Bunk B."/>
            <person name="Jeske O."/>
            <person name="Meyerdierks A."/>
            <person name="Storesund J.E."/>
            <person name="Kallscheuer N."/>
            <person name="Luecker S."/>
            <person name="Lage O.M."/>
            <person name="Pohl T."/>
            <person name="Merkel B.J."/>
            <person name="Hornburger P."/>
            <person name="Mueller R.-W."/>
            <person name="Bruemmer F."/>
            <person name="Labrenz M."/>
            <person name="Spormann A.M."/>
            <person name="Op Den Camp H."/>
            <person name="Overmann J."/>
            <person name="Amann R."/>
            <person name="Jetten M.S.M."/>
            <person name="Mascher T."/>
            <person name="Medema M.H."/>
            <person name="Devos D.P."/>
            <person name="Kaster A.-K."/>
            <person name="Ovreas L."/>
            <person name="Rohde M."/>
            <person name="Galperin M.Y."/>
            <person name="Jogler C."/>
        </authorList>
    </citation>
    <scope>NUCLEOTIDE SEQUENCE [LARGE SCALE GENOMIC DNA]</scope>
    <source>
        <strain evidence="1 2">Pla52o</strain>
    </source>
</reference>
<evidence type="ECO:0000313" key="1">
    <source>
        <dbReference type="EMBL" id="TWU20584.1"/>
    </source>
</evidence>